<keyword evidence="4" id="KW-0456">Lyase</keyword>
<dbReference type="InterPro" id="IPR036409">
    <property type="entry name" value="Aldolase_II/adducin_N_sf"/>
</dbReference>
<evidence type="ECO:0000256" key="2">
    <source>
        <dbReference type="ARBA" id="ARBA00022723"/>
    </source>
</evidence>
<keyword evidence="8" id="KW-1185">Reference proteome</keyword>
<dbReference type="EMBL" id="CP054212">
    <property type="protein sequence ID" value="QKJ86221.1"/>
    <property type="molecule type" value="Genomic_DNA"/>
</dbReference>
<dbReference type="Proteomes" id="UP000505325">
    <property type="component" value="Chromosome"/>
</dbReference>
<dbReference type="NCBIfam" id="NF005984">
    <property type="entry name" value="PRK08087.1"/>
    <property type="match status" value="1"/>
</dbReference>
<accession>A0A6M8UBD1</accession>
<dbReference type="InterPro" id="IPR001303">
    <property type="entry name" value="Aldolase_II/adducin_N"/>
</dbReference>
<dbReference type="SMART" id="SM01007">
    <property type="entry name" value="Aldolase_II"/>
    <property type="match status" value="1"/>
</dbReference>
<dbReference type="SUPFAM" id="SSF53639">
    <property type="entry name" value="AraD/HMP-PK domain-like"/>
    <property type="match status" value="1"/>
</dbReference>
<dbReference type="AlphaFoldDB" id="A0A6M8UBD1"/>
<dbReference type="InterPro" id="IPR050197">
    <property type="entry name" value="Aldolase_class_II_sugar_metab"/>
</dbReference>
<evidence type="ECO:0000256" key="3">
    <source>
        <dbReference type="ARBA" id="ARBA00022935"/>
    </source>
</evidence>
<keyword evidence="3" id="KW-0119">Carbohydrate metabolism</keyword>
<dbReference type="Gene3D" id="3.40.225.10">
    <property type="entry name" value="Class II aldolase/adducin N-terminal domain"/>
    <property type="match status" value="1"/>
</dbReference>
<dbReference type="RefSeq" id="WP_173633252.1">
    <property type="nucleotide sequence ID" value="NZ_CP054212.1"/>
</dbReference>
<dbReference type="GO" id="GO:0016832">
    <property type="term" value="F:aldehyde-lyase activity"/>
    <property type="evidence" value="ECO:0007669"/>
    <property type="project" value="UniProtKB-ARBA"/>
</dbReference>
<dbReference type="GO" id="GO:0046914">
    <property type="term" value="F:transition metal ion binding"/>
    <property type="evidence" value="ECO:0007669"/>
    <property type="project" value="UniProtKB-ARBA"/>
</dbReference>
<gene>
    <name evidence="7" type="ORF">PMPD1_1256</name>
</gene>
<sequence length="213" mass="23371">MNRREISRQIIDTCRQMNQMGLNQGTSGNISVRFDEGMLITPTSVPYEKLREEDIVYVDAQGQHEAGKKPSSEWRFHLAILQAKPNENVVLHNHAPNATAVAILNREIPAIHYMVAAAGRDVIPCAPYATFGTQALSDYAVGALRGCKATLLQHHGMIACGKTLEKALWLAQEVEVLARLYLAILPIANPAPVLSKAQIDEVLSLFNGYGLVD</sequence>
<organism evidence="7 8">
    <name type="scientific">Paramixta manurensis</name>
    <dbReference type="NCBI Taxonomy" id="2740817"/>
    <lineage>
        <taxon>Bacteria</taxon>
        <taxon>Pseudomonadati</taxon>
        <taxon>Pseudomonadota</taxon>
        <taxon>Gammaproteobacteria</taxon>
        <taxon>Enterobacterales</taxon>
        <taxon>Erwiniaceae</taxon>
        <taxon>Paramixta</taxon>
    </lineage>
</organism>
<dbReference type="GO" id="GO:0006004">
    <property type="term" value="P:fucose metabolic process"/>
    <property type="evidence" value="ECO:0007669"/>
    <property type="project" value="UniProtKB-KW"/>
</dbReference>
<dbReference type="GO" id="GO:0005829">
    <property type="term" value="C:cytosol"/>
    <property type="evidence" value="ECO:0007669"/>
    <property type="project" value="TreeGrafter"/>
</dbReference>
<evidence type="ECO:0000259" key="6">
    <source>
        <dbReference type="SMART" id="SM01007"/>
    </source>
</evidence>
<dbReference type="GO" id="GO:0019568">
    <property type="term" value="P:arabinose catabolic process"/>
    <property type="evidence" value="ECO:0007669"/>
    <property type="project" value="UniProtKB-KW"/>
</dbReference>
<evidence type="ECO:0000313" key="8">
    <source>
        <dbReference type="Proteomes" id="UP000505325"/>
    </source>
</evidence>
<evidence type="ECO:0000256" key="4">
    <source>
        <dbReference type="ARBA" id="ARBA00023239"/>
    </source>
</evidence>
<dbReference type="PANTHER" id="PTHR22789">
    <property type="entry name" value="FUCULOSE PHOSPHATE ALDOLASE"/>
    <property type="match status" value="1"/>
</dbReference>
<keyword evidence="2" id="KW-0479">Metal-binding</keyword>
<dbReference type="FunFam" id="3.40.225.10:FF:000005">
    <property type="entry name" value="L-fuculose phosphate aldolase"/>
    <property type="match status" value="1"/>
</dbReference>
<evidence type="ECO:0000256" key="1">
    <source>
        <dbReference type="ARBA" id="ARBA00004921"/>
    </source>
</evidence>
<keyword evidence="5" id="KW-0294">Fucose metabolism</keyword>
<feature type="domain" description="Class II aldolase/adducin N-terminal" evidence="6">
    <location>
        <begin position="8"/>
        <end position="182"/>
    </location>
</feature>
<dbReference type="PANTHER" id="PTHR22789:SF0">
    <property type="entry name" value="3-OXO-TETRONATE 4-PHOSPHATE DECARBOXYLASE-RELATED"/>
    <property type="match status" value="1"/>
</dbReference>
<comment type="pathway">
    <text evidence="1">Carbohydrate degradation.</text>
</comment>
<dbReference type="Pfam" id="PF00596">
    <property type="entry name" value="Aldolase_II"/>
    <property type="match status" value="1"/>
</dbReference>
<evidence type="ECO:0000313" key="7">
    <source>
        <dbReference type="EMBL" id="QKJ86221.1"/>
    </source>
</evidence>
<proteinExistence type="predicted"/>
<reference evidence="7 8" key="1">
    <citation type="submission" date="2020-06" db="EMBL/GenBank/DDBJ databases">
        <title>Genome sequence of Paramixta manurensis strain PD-1.</title>
        <authorList>
            <person name="Lee C.W."/>
            <person name="Kim J."/>
        </authorList>
    </citation>
    <scope>NUCLEOTIDE SEQUENCE [LARGE SCALE GENOMIC DNA]</scope>
    <source>
        <strain evidence="7 8">PD-1</strain>
    </source>
</reference>
<name>A0A6M8UBD1_9GAMM</name>
<keyword evidence="3" id="KW-0054">Arabinose catabolism</keyword>
<evidence type="ECO:0000256" key="5">
    <source>
        <dbReference type="ARBA" id="ARBA00023253"/>
    </source>
</evidence>
<protein>
    <submittedName>
        <fullName evidence="7">Fuculose phosphate aldolase</fullName>
    </submittedName>
</protein>
<dbReference type="KEGG" id="pmak:PMPD1_1256"/>